<dbReference type="Proteomes" id="UP001595912">
    <property type="component" value="Unassembled WGS sequence"/>
</dbReference>
<evidence type="ECO:0000313" key="1">
    <source>
        <dbReference type="EMBL" id="MFC4996906.1"/>
    </source>
</evidence>
<accession>A0ABV9VKI4</accession>
<reference evidence="2" key="1">
    <citation type="journal article" date="2019" name="Int. J. Syst. Evol. Microbiol.">
        <title>The Global Catalogue of Microorganisms (GCM) 10K type strain sequencing project: providing services to taxonomists for standard genome sequencing and annotation.</title>
        <authorList>
            <consortium name="The Broad Institute Genomics Platform"/>
            <consortium name="The Broad Institute Genome Sequencing Center for Infectious Disease"/>
            <person name="Wu L."/>
            <person name="Ma J."/>
        </authorList>
    </citation>
    <scope>NUCLEOTIDE SEQUENCE [LARGE SCALE GENOMIC DNA]</scope>
    <source>
        <strain evidence="2">CGMCC 4.7152</strain>
    </source>
</reference>
<proteinExistence type="predicted"/>
<gene>
    <name evidence="1" type="ORF">ACFPIJ_03590</name>
</gene>
<dbReference type="RefSeq" id="WP_380113128.1">
    <property type="nucleotide sequence ID" value="NZ_JBHSIU010000005.1"/>
</dbReference>
<dbReference type="EMBL" id="JBHSIU010000005">
    <property type="protein sequence ID" value="MFC4996906.1"/>
    <property type="molecule type" value="Genomic_DNA"/>
</dbReference>
<name>A0ABV9VKI4_9ACTN</name>
<comment type="caution">
    <text evidence="1">The sequence shown here is derived from an EMBL/GenBank/DDBJ whole genome shotgun (WGS) entry which is preliminary data.</text>
</comment>
<organism evidence="1 2">
    <name type="scientific">Dactylosporangium cerinum</name>
    <dbReference type="NCBI Taxonomy" id="1434730"/>
    <lineage>
        <taxon>Bacteria</taxon>
        <taxon>Bacillati</taxon>
        <taxon>Actinomycetota</taxon>
        <taxon>Actinomycetes</taxon>
        <taxon>Micromonosporales</taxon>
        <taxon>Micromonosporaceae</taxon>
        <taxon>Dactylosporangium</taxon>
    </lineage>
</organism>
<sequence length="93" mass="10428">MIPLADTWFAEHLASLKRGPFVTEASNWRDVRAQAGAADPTWDSAEWVARRQDDIRAELGDGDSDALNAERVRTEAWVSAFHFAEVRSLSKDI</sequence>
<keyword evidence="2" id="KW-1185">Reference proteome</keyword>
<evidence type="ECO:0000313" key="2">
    <source>
        <dbReference type="Proteomes" id="UP001595912"/>
    </source>
</evidence>
<protein>
    <submittedName>
        <fullName evidence="1">Uncharacterized protein</fullName>
    </submittedName>
</protein>